<keyword evidence="3 4" id="KW-0326">Glycosidase</keyword>
<dbReference type="GO" id="GO:0016985">
    <property type="term" value="F:mannan endo-1,4-beta-mannosidase activity"/>
    <property type="evidence" value="ECO:0007669"/>
    <property type="project" value="InterPro"/>
</dbReference>
<dbReference type="GeneID" id="37011695"/>
<evidence type="ECO:0000256" key="2">
    <source>
        <dbReference type="ARBA" id="ARBA00022801"/>
    </source>
</evidence>
<dbReference type="EMBL" id="KZ819337">
    <property type="protein sequence ID" value="PWN18248.1"/>
    <property type="molecule type" value="Genomic_DNA"/>
</dbReference>
<feature type="domain" description="GH26" evidence="5">
    <location>
        <begin position="1"/>
        <end position="264"/>
    </location>
</feature>
<evidence type="ECO:0000313" key="6">
    <source>
        <dbReference type="EMBL" id="PWN18248.1"/>
    </source>
</evidence>
<gene>
    <name evidence="6" type="ORF">BCV69DRAFT_238523</name>
</gene>
<comment type="similarity">
    <text evidence="1 4">Belongs to the glycosyl hydrolase 26 family.</text>
</comment>
<dbReference type="Proteomes" id="UP000245942">
    <property type="component" value="Unassembled WGS sequence"/>
</dbReference>
<reference evidence="6 7" key="1">
    <citation type="journal article" date="2018" name="Mol. Biol. Evol.">
        <title>Broad Genomic Sampling Reveals a Smut Pathogenic Ancestry of the Fungal Clade Ustilaginomycotina.</title>
        <authorList>
            <person name="Kijpornyongpan T."/>
            <person name="Mondo S.J."/>
            <person name="Barry K."/>
            <person name="Sandor L."/>
            <person name="Lee J."/>
            <person name="Lipzen A."/>
            <person name="Pangilinan J."/>
            <person name="LaButti K."/>
            <person name="Hainaut M."/>
            <person name="Henrissat B."/>
            <person name="Grigoriev I.V."/>
            <person name="Spatafora J.W."/>
            <person name="Aime M.C."/>
        </authorList>
    </citation>
    <scope>NUCLEOTIDE SEQUENCE [LARGE SCALE GENOMIC DNA]</scope>
    <source>
        <strain evidence="6 7">MCA 4718</strain>
    </source>
</reference>
<feature type="active site" description="Proton donor" evidence="4">
    <location>
        <position position="116"/>
    </location>
</feature>
<feature type="non-terminal residue" evidence="6">
    <location>
        <position position="1"/>
    </location>
</feature>
<evidence type="ECO:0000313" key="7">
    <source>
        <dbReference type="Proteomes" id="UP000245942"/>
    </source>
</evidence>
<dbReference type="OrthoDB" id="428177at2759"/>
<dbReference type="InterPro" id="IPR022790">
    <property type="entry name" value="GH26_dom"/>
</dbReference>
<name>A0A316U058_9BASI</name>
<dbReference type="PANTHER" id="PTHR40079:SF6">
    <property type="entry name" value="GH26 DOMAIN-CONTAINING PROTEIN"/>
    <property type="match status" value="1"/>
</dbReference>
<sequence length="264" mass="28584">LAVESLALGFVPDYTLNTTAPLGDLNQALKASGFANASTYGWYAQTYPSKIWDGAQLLNIKDDIVASGAILEAAVMPEEAWTGYTASNNSQAKAVAQVMKQFTDAGVTVRLRFAHEMNYYTTANGGSRYAGGPTAVADFQEAFYQVSVACQEIAPAVKLVYCPSMASLSEYEIWAPNASTYDYVAVDYYPTDAAAATVKSYLSTIKPFHDKFTDGTGKRFIIAEAGLHYNTTATNRVAWLQDLTSSQMKAGLPNMVSVTWYNAL</sequence>
<dbReference type="GO" id="GO:0006080">
    <property type="term" value="P:substituted mannan metabolic process"/>
    <property type="evidence" value="ECO:0007669"/>
    <property type="project" value="InterPro"/>
</dbReference>
<accession>A0A316U058</accession>
<feature type="non-terminal residue" evidence="6">
    <location>
        <position position="264"/>
    </location>
</feature>
<dbReference type="InterPro" id="IPR000805">
    <property type="entry name" value="Glyco_hydro_26"/>
</dbReference>
<dbReference type="AlphaFoldDB" id="A0A316U058"/>
<dbReference type="Gene3D" id="3.20.20.80">
    <property type="entry name" value="Glycosidases"/>
    <property type="match status" value="1"/>
</dbReference>
<evidence type="ECO:0000256" key="3">
    <source>
        <dbReference type="ARBA" id="ARBA00023295"/>
    </source>
</evidence>
<dbReference type="SUPFAM" id="SSF51445">
    <property type="entry name" value="(Trans)glycosidases"/>
    <property type="match status" value="1"/>
</dbReference>
<dbReference type="RefSeq" id="XP_025345408.1">
    <property type="nucleotide sequence ID" value="XM_025489961.1"/>
</dbReference>
<proteinExistence type="inferred from homology"/>
<dbReference type="PANTHER" id="PTHR40079">
    <property type="entry name" value="MANNAN ENDO-1,4-BETA-MANNOSIDASE E-RELATED"/>
    <property type="match status" value="1"/>
</dbReference>
<evidence type="ECO:0000259" key="5">
    <source>
        <dbReference type="PROSITE" id="PS51764"/>
    </source>
</evidence>
<keyword evidence="2 4" id="KW-0378">Hydrolase</keyword>
<dbReference type="InterPro" id="IPR017853">
    <property type="entry name" value="GH"/>
</dbReference>
<protein>
    <recommendedName>
        <fullName evidence="5">GH26 domain-containing protein</fullName>
    </recommendedName>
</protein>
<dbReference type="PROSITE" id="PS51764">
    <property type="entry name" value="GH26"/>
    <property type="match status" value="1"/>
</dbReference>
<evidence type="ECO:0000256" key="1">
    <source>
        <dbReference type="ARBA" id="ARBA00007754"/>
    </source>
</evidence>
<feature type="active site" description="Nucleophile" evidence="4">
    <location>
        <position position="224"/>
    </location>
</feature>
<organism evidence="6 7">
    <name type="scientific">Pseudomicrostroma glucosiphilum</name>
    <dbReference type="NCBI Taxonomy" id="1684307"/>
    <lineage>
        <taxon>Eukaryota</taxon>
        <taxon>Fungi</taxon>
        <taxon>Dikarya</taxon>
        <taxon>Basidiomycota</taxon>
        <taxon>Ustilaginomycotina</taxon>
        <taxon>Exobasidiomycetes</taxon>
        <taxon>Microstromatales</taxon>
        <taxon>Microstromatales incertae sedis</taxon>
        <taxon>Pseudomicrostroma</taxon>
    </lineage>
</organism>
<keyword evidence="7" id="KW-1185">Reference proteome</keyword>
<evidence type="ECO:0000256" key="4">
    <source>
        <dbReference type="PROSITE-ProRule" id="PRU01100"/>
    </source>
</evidence>